<name>A0A9P6XP75_9FUNG</name>
<dbReference type="AlphaFoldDB" id="A0A9P6XP75"/>
<dbReference type="Proteomes" id="UP000740926">
    <property type="component" value="Unassembled WGS sequence"/>
</dbReference>
<evidence type="ECO:0000313" key="1">
    <source>
        <dbReference type="EMBL" id="KAG1529688.1"/>
    </source>
</evidence>
<protein>
    <submittedName>
        <fullName evidence="1">Uncharacterized protein</fullName>
    </submittedName>
</protein>
<reference evidence="1 2" key="1">
    <citation type="journal article" date="2020" name="Microb. Genom.">
        <title>Genetic diversity of clinical and environmental Mucorales isolates obtained from an investigation of mucormycosis cases among solid organ transplant recipients.</title>
        <authorList>
            <person name="Nguyen M.H."/>
            <person name="Kaul D."/>
            <person name="Muto C."/>
            <person name="Cheng S.J."/>
            <person name="Richter R.A."/>
            <person name="Bruno V.M."/>
            <person name="Liu G."/>
            <person name="Beyhan S."/>
            <person name="Sundermann A.J."/>
            <person name="Mounaud S."/>
            <person name="Pasculle A.W."/>
            <person name="Nierman W.C."/>
            <person name="Driscoll E."/>
            <person name="Cumbie R."/>
            <person name="Clancy C.J."/>
            <person name="Dupont C.L."/>
        </authorList>
    </citation>
    <scope>NUCLEOTIDE SEQUENCE [LARGE SCALE GENOMIC DNA]</scope>
    <source>
        <strain evidence="1 2">GL24</strain>
    </source>
</reference>
<dbReference type="EMBL" id="JAANIU010014345">
    <property type="protein sequence ID" value="KAG1529688.1"/>
    <property type="molecule type" value="Genomic_DNA"/>
</dbReference>
<keyword evidence="2" id="KW-1185">Reference proteome</keyword>
<sequence length="69" mass="7331">MQVQRERLALERFEGGTAVVVGGLAIVAGAGRFGKRAPVAAQRGGRQGLFQQGLMAFEEFLGHCVSPMN</sequence>
<evidence type="ECO:0000313" key="2">
    <source>
        <dbReference type="Proteomes" id="UP000740926"/>
    </source>
</evidence>
<accession>A0A9P6XP75</accession>
<gene>
    <name evidence="1" type="ORF">G6F50_017829</name>
</gene>
<organism evidence="1 2">
    <name type="scientific">Rhizopus delemar</name>
    <dbReference type="NCBI Taxonomy" id="936053"/>
    <lineage>
        <taxon>Eukaryota</taxon>
        <taxon>Fungi</taxon>
        <taxon>Fungi incertae sedis</taxon>
        <taxon>Mucoromycota</taxon>
        <taxon>Mucoromycotina</taxon>
        <taxon>Mucoromycetes</taxon>
        <taxon>Mucorales</taxon>
        <taxon>Mucorineae</taxon>
        <taxon>Rhizopodaceae</taxon>
        <taxon>Rhizopus</taxon>
    </lineage>
</organism>
<proteinExistence type="predicted"/>
<comment type="caution">
    <text evidence="1">The sequence shown here is derived from an EMBL/GenBank/DDBJ whole genome shotgun (WGS) entry which is preliminary data.</text>
</comment>